<keyword evidence="2" id="KW-0378">Hydrolase</keyword>
<protein>
    <submittedName>
        <fullName evidence="2">3\'-5\' exonuclease family protein</fullName>
    </submittedName>
</protein>
<dbReference type="InterPro" id="IPR052408">
    <property type="entry name" value="Exonuclease_MUT-7-like"/>
</dbReference>
<keyword evidence="2" id="KW-0269">Exonuclease</keyword>
<dbReference type="PANTHER" id="PTHR47765:SF2">
    <property type="entry name" value="EXONUCLEASE MUT-7 HOMOLOG"/>
    <property type="match status" value="1"/>
</dbReference>
<dbReference type="InterPro" id="IPR002562">
    <property type="entry name" value="3'-5'_exonuclease_dom"/>
</dbReference>
<dbReference type="InterPro" id="IPR036397">
    <property type="entry name" value="RNaseH_sf"/>
</dbReference>
<reference evidence="2 3" key="1">
    <citation type="journal article" date="2010" name="Nature">
        <title>The Ectocarpus genome and the independent evolution of multicellularity in brown algae.</title>
        <authorList>
            <person name="Cock J.M."/>
            <person name="Sterck L."/>
            <person name="Rouze P."/>
            <person name="Scornet D."/>
            <person name="Allen A.E."/>
            <person name="Amoutzias G."/>
            <person name="Anthouard V."/>
            <person name="Artiguenave F."/>
            <person name="Aury J.M."/>
            <person name="Badger J.H."/>
            <person name="Beszteri B."/>
            <person name="Billiau K."/>
            <person name="Bonnet E."/>
            <person name="Bothwell J.H."/>
            <person name="Bowler C."/>
            <person name="Boyen C."/>
            <person name="Brownlee C."/>
            <person name="Carrano C.J."/>
            <person name="Charrier B."/>
            <person name="Cho G.Y."/>
            <person name="Coelho S.M."/>
            <person name="Collen J."/>
            <person name="Corre E."/>
            <person name="Da Silva C."/>
            <person name="Delage L."/>
            <person name="Delaroque N."/>
            <person name="Dittami S.M."/>
            <person name="Doulbeau S."/>
            <person name="Elias M."/>
            <person name="Farnham G."/>
            <person name="Gachon C.M."/>
            <person name="Gschloessl B."/>
            <person name="Heesch S."/>
            <person name="Jabbari K."/>
            <person name="Jubin C."/>
            <person name="Kawai H."/>
            <person name="Kimura K."/>
            <person name="Kloareg B."/>
            <person name="Kupper F.C."/>
            <person name="Lang D."/>
            <person name="Le Bail A."/>
            <person name="Leblanc C."/>
            <person name="Lerouge P."/>
            <person name="Lohr M."/>
            <person name="Lopez P.J."/>
            <person name="Martens C."/>
            <person name="Maumus F."/>
            <person name="Michel G."/>
            <person name="Miranda-Saavedra D."/>
            <person name="Morales J."/>
            <person name="Moreau H."/>
            <person name="Motomura T."/>
            <person name="Nagasato C."/>
            <person name="Napoli C.A."/>
            <person name="Nelson D.R."/>
            <person name="Nyvall-Collen P."/>
            <person name="Peters A.F."/>
            <person name="Pommier C."/>
            <person name="Potin P."/>
            <person name="Poulain J."/>
            <person name="Quesneville H."/>
            <person name="Read B."/>
            <person name="Rensing S.A."/>
            <person name="Ritter A."/>
            <person name="Rousvoal S."/>
            <person name="Samanta M."/>
            <person name="Samson G."/>
            <person name="Schroeder D.C."/>
            <person name="Segurens B."/>
            <person name="Strittmatter M."/>
            <person name="Tonon T."/>
            <person name="Tregear J.W."/>
            <person name="Valentin K."/>
            <person name="von Dassow P."/>
            <person name="Yamagishi T."/>
            <person name="Van de Peer Y."/>
            <person name="Wincker P."/>
        </authorList>
    </citation>
    <scope>NUCLEOTIDE SEQUENCE [LARGE SCALE GENOMIC DNA]</scope>
    <source>
        <strain evidence="3">Ec32 / CCAP1310/4</strain>
    </source>
</reference>
<feature type="domain" description="3'-5' exonuclease" evidence="1">
    <location>
        <begin position="2"/>
        <end position="172"/>
    </location>
</feature>
<evidence type="ECO:0000313" key="3">
    <source>
        <dbReference type="Proteomes" id="UP000002630"/>
    </source>
</evidence>
<dbReference type="STRING" id="2880.D8LQB4"/>
<organism evidence="2 3">
    <name type="scientific">Ectocarpus siliculosus</name>
    <name type="common">Brown alga</name>
    <name type="synonym">Conferva siliculosa</name>
    <dbReference type="NCBI Taxonomy" id="2880"/>
    <lineage>
        <taxon>Eukaryota</taxon>
        <taxon>Sar</taxon>
        <taxon>Stramenopiles</taxon>
        <taxon>Ochrophyta</taxon>
        <taxon>PX clade</taxon>
        <taxon>Phaeophyceae</taxon>
        <taxon>Ectocarpales</taxon>
        <taxon>Ectocarpaceae</taxon>
        <taxon>Ectocarpus</taxon>
    </lineage>
</organism>
<dbReference type="AlphaFoldDB" id="D8LQB4"/>
<dbReference type="PANTHER" id="PTHR47765">
    <property type="entry name" value="3'-5' EXONUCLEASE DOMAIN-CONTAINING PROTEIN"/>
    <property type="match status" value="1"/>
</dbReference>
<proteinExistence type="predicted"/>
<dbReference type="Gene3D" id="3.30.420.10">
    <property type="entry name" value="Ribonuclease H-like superfamily/Ribonuclease H"/>
    <property type="match status" value="1"/>
</dbReference>
<dbReference type="EMBL" id="FN648807">
    <property type="protein sequence ID" value="CBN77494.1"/>
    <property type="molecule type" value="Genomic_DNA"/>
</dbReference>
<dbReference type="Pfam" id="PF01612">
    <property type="entry name" value="DNA_pol_A_exo1"/>
    <property type="match status" value="1"/>
</dbReference>
<keyword evidence="3" id="KW-1185">Reference proteome</keyword>
<sequence>MSIDTETQPSFAVGEWHPTSLLQVATRDADGEEDVLVIDLLSLKDGLLLPESLSEALSGPFGSPNVVKLGVGLANDLDEMSFAFEETPFLEQVPGVLNLNALNTKLTGGACNDQGIPRDLGLRKLASMYLGRSLSKRQQMSRWARRPLQSAQVNYAACDALVALRVFDALLLALGSLDVGELCTTWTPRRYS</sequence>
<evidence type="ECO:0000259" key="1">
    <source>
        <dbReference type="Pfam" id="PF01612"/>
    </source>
</evidence>
<evidence type="ECO:0000313" key="2">
    <source>
        <dbReference type="EMBL" id="CBN77494.1"/>
    </source>
</evidence>
<name>D8LQB4_ECTSI</name>
<dbReference type="GO" id="GO:0006139">
    <property type="term" value="P:nucleobase-containing compound metabolic process"/>
    <property type="evidence" value="ECO:0007669"/>
    <property type="project" value="InterPro"/>
</dbReference>
<keyword evidence="2" id="KW-0540">Nuclease</keyword>
<dbReference type="InParanoid" id="D8LQB4"/>
<dbReference type="OrthoDB" id="47557at2759"/>
<dbReference type="OMA" id="TETRPAF"/>
<dbReference type="Proteomes" id="UP000002630">
    <property type="component" value="Linkage Group LG27"/>
</dbReference>
<dbReference type="InterPro" id="IPR012337">
    <property type="entry name" value="RNaseH-like_sf"/>
</dbReference>
<gene>
    <name evidence="2" type="ORF">Esi_0059_0138</name>
</gene>
<dbReference type="SUPFAM" id="SSF53098">
    <property type="entry name" value="Ribonuclease H-like"/>
    <property type="match status" value="1"/>
</dbReference>
<dbReference type="eggNOG" id="KOG2207">
    <property type="taxonomic scope" value="Eukaryota"/>
</dbReference>
<dbReference type="GO" id="GO:0008408">
    <property type="term" value="F:3'-5' exonuclease activity"/>
    <property type="evidence" value="ECO:0007669"/>
    <property type="project" value="InterPro"/>
</dbReference>
<accession>D8LQB4</accession>
<dbReference type="GO" id="GO:0003676">
    <property type="term" value="F:nucleic acid binding"/>
    <property type="evidence" value="ECO:0007669"/>
    <property type="project" value="InterPro"/>
</dbReference>
<dbReference type="EMBL" id="FN649752">
    <property type="protein sequence ID" value="CBN77494.1"/>
    <property type="molecule type" value="Genomic_DNA"/>
</dbReference>